<dbReference type="SUPFAM" id="SSF55166">
    <property type="entry name" value="Hedgehog/DD-peptidase"/>
    <property type="match status" value="1"/>
</dbReference>
<dbReference type="PANTHER" id="PTHR34385:SF1">
    <property type="entry name" value="PEPTIDOGLYCAN L-ALANYL-D-GLUTAMATE ENDOPEPTIDASE CWLK"/>
    <property type="match status" value="1"/>
</dbReference>
<name>A0A1G7ZJQ1_ANETH</name>
<dbReference type="EMBL" id="FNDE01000011">
    <property type="protein sequence ID" value="SDH08859.1"/>
    <property type="molecule type" value="Genomic_DNA"/>
</dbReference>
<dbReference type="InterPro" id="IPR009045">
    <property type="entry name" value="Zn_M74/Hedgehog-like"/>
</dbReference>
<dbReference type="Gene3D" id="3.30.1380.10">
    <property type="match status" value="1"/>
</dbReference>
<accession>A0A1G7ZJQ1</accession>
<dbReference type="CDD" id="cd14852">
    <property type="entry name" value="LD-carboxypeptidase"/>
    <property type="match status" value="1"/>
</dbReference>
<dbReference type="Proteomes" id="UP000198956">
    <property type="component" value="Unassembled WGS sequence"/>
</dbReference>
<dbReference type="AlphaFoldDB" id="A0A1G7ZJQ1"/>
<dbReference type="PANTHER" id="PTHR34385">
    <property type="entry name" value="D-ALANYL-D-ALANINE CARBOXYPEPTIDASE"/>
    <property type="match status" value="1"/>
</dbReference>
<evidence type="ECO:0000259" key="3">
    <source>
        <dbReference type="Pfam" id="PF02557"/>
    </source>
</evidence>
<dbReference type="InterPro" id="IPR058193">
    <property type="entry name" value="VanY/YodJ_core_dom"/>
</dbReference>
<feature type="signal peptide" evidence="2">
    <location>
        <begin position="1"/>
        <end position="22"/>
    </location>
</feature>
<keyword evidence="4" id="KW-0378">Hydrolase</keyword>
<sequence>MHKVRRNVTGALLLAGAITLFAGCSEQTAATSSETPKTPPTSSASKSSGYSSEPAASKNPAKNETVNANNKAVQVVANPDNIAVLVNKQWMLPDGYKPSDLVEPNVPFIFKEKLEKRLMREEAAQALEKLFAGAKKDGIHLSGVSGYRSYKTQTALFNRYIKTHGEEAARKFSAAPGHSEHETGLAIDVSGSTGKCAAEDCFANTPEAKWLAKHAPEYGFIIRYPKGKEAITGYKYEPWHIRYVGINIAKEIASKNITLEEYVQHMILVSK</sequence>
<keyword evidence="4" id="KW-0645">Protease</keyword>
<keyword evidence="4" id="KW-0121">Carboxypeptidase</keyword>
<dbReference type="PROSITE" id="PS51257">
    <property type="entry name" value="PROKAR_LIPOPROTEIN"/>
    <property type="match status" value="1"/>
</dbReference>
<keyword evidence="2" id="KW-0732">Signal</keyword>
<organism evidence="4 5">
    <name type="scientific">Aneurinibacillus thermoaerophilus</name>
    <dbReference type="NCBI Taxonomy" id="143495"/>
    <lineage>
        <taxon>Bacteria</taxon>
        <taxon>Bacillati</taxon>
        <taxon>Bacillota</taxon>
        <taxon>Bacilli</taxon>
        <taxon>Bacillales</taxon>
        <taxon>Paenibacillaceae</taxon>
        <taxon>Aneurinibacillus group</taxon>
        <taxon>Aneurinibacillus</taxon>
    </lineage>
</organism>
<gene>
    <name evidence="4" type="ORF">SAMN04489735_10115</name>
</gene>
<dbReference type="InterPro" id="IPR003709">
    <property type="entry name" value="VanY-like_core_dom"/>
</dbReference>
<feature type="chain" id="PRO_5039277553" evidence="2">
    <location>
        <begin position="23"/>
        <end position="271"/>
    </location>
</feature>
<evidence type="ECO:0000313" key="5">
    <source>
        <dbReference type="Proteomes" id="UP000198956"/>
    </source>
</evidence>
<feature type="region of interest" description="Disordered" evidence="1">
    <location>
        <begin position="29"/>
        <end position="65"/>
    </location>
</feature>
<proteinExistence type="predicted"/>
<evidence type="ECO:0000256" key="2">
    <source>
        <dbReference type="SAM" id="SignalP"/>
    </source>
</evidence>
<feature type="compositionally biased region" description="Low complexity" evidence="1">
    <location>
        <begin position="29"/>
        <end position="57"/>
    </location>
</feature>
<dbReference type="Pfam" id="PF02557">
    <property type="entry name" value="VanY"/>
    <property type="match status" value="1"/>
</dbReference>
<feature type="domain" description="D-alanyl-D-alanine carboxypeptidase-like core" evidence="3">
    <location>
        <begin position="117"/>
        <end position="245"/>
    </location>
</feature>
<evidence type="ECO:0000313" key="4">
    <source>
        <dbReference type="EMBL" id="SDH08859.1"/>
    </source>
</evidence>
<protein>
    <submittedName>
        <fullName evidence="4">D-Ala-D-Ala carboxypeptidase. Metallo peptidase. MEROPS family M15B</fullName>
    </submittedName>
</protein>
<reference evidence="4 5" key="1">
    <citation type="submission" date="2016-10" db="EMBL/GenBank/DDBJ databases">
        <authorList>
            <person name="de Groot N.N."/>
        </authorList>
    </citation>
    <scope>NUCLEOTIDE SEQUENCE [LARGE SCALE GENOMIC DNA]</scope>
    <source>
        <strain evidence="4 5">L 420-91</strain>
    </source>
</reference>
<dbReference type="RefSeq" id="WP_254778258.1">
    <property type="nucleotide sequence ID" value="NZ_FNDE01000011.1"/>
</dbReference>
<dbReference type="GO" id="GO:0006508">
    <property type="term" value="P:proteolysis"/>
    <property type="evidence" value="ECO:0007669"/>
    <property type="project" value="InterPro"/>
</dbReference>
<evidence type="ECO:0000256" key="1">
    <source>
        <dbReference type="SAM" id="MobiDB-lite"/>
    </source>
</evidence>
<dbReference type="GO" id="GO:0004180">
    <property type="term" value="F:carboxypeptidase activity"/>
    <property type="evidence" value="ECO:0007669"/>
    <property type="project" value="UniProtKB-KW"/>
</dbReference>
<dbReference type="InterPro" id="IPR052179">
    <property type="entry name" value="DD-CPase-like"/>
</dbReference>